<feature type="transmembrane region" description="Helical" evidence="2">
    <location>
        <begin position="23"/>
        <end position="45"/>
    </location>
</feature>
<dbReference type="EMBL" id="JANQDX010000013">
    <property type="protein sequence ID" value="KAL0912868.1"/>
    <property type="molecule type" value="Genomic_DNA"/>
</dbReference>
<sequence length="182" mass="20334">MVRNGMYVTIRGSLKGFQGKRQVVAYSVRIKLSSLFNFLVILFFYQYSFLIEVVNDGEKRGDNGANPPPTKPIRTMEIESQQPPKHREATEINREEKPKKQSRVKANTAQNSNRHNPAITATGNRTRESPIGSNPADTAIGNRARERPTGSSPAGGKQPSENRGKATWEEEKKRNCHTGVDL</sequence>
<evidence type="ECO:0000256" key="2">
    <source>
        <dbReference type="SAM" id="Phobius"/>
    </source>
</evidence>
<evidence type="ECO:0000313" key="4">
    <source>
        <dbReference type="Proteomes" id="UP001552299"/>
    </source>
</evidence>
<dbReference type="Proteomes" id="UP001552299">
    <property type="component" value="Unassembled WGS sequence"/>
</dbReference>
<evidence type="ECO:0000313" key="3">
    <source>
        <dbReference type="EMBL" id="KAL0912868.1"/>
    </source>
</evidence>
<feature type="compositionally biased region" description="Basic and acidic residues" evidence="1">
    <location>
        <begin position="160"/>
        <end position="173"/>
    </location>
</feature>
<keyword evidence="2" id="KW-1133">Transmembrane helix</keyword>
<protein>
    <submittedName>
        <fullName evidence="3">Uncharacterized protein</fullName>
    </submittedName>
</protein>
<organism evidence="3 4">
    <name type="scientific">Dendrobium thyrsiflorum</name>
    <name type="common">Pinecone-like raceme dendrobium</name>
    <name type="synonym">Orchid</name>
    <dbReference type="NCBI Taxonomy" id="117978"/>
    <lineage>
        <taxon>Eukaryota</taxon>
        <taxon>Viridiplantae</taxon>
        <taxon>Streptophyta</taxon>
        <taxon>Embryophyta</taxon>
        <taxon>Tracheophyta</taxon>
        <taxon>Spermatophyta</taxon>
        <taxon>Magnoliopsida</taxon>
        <taxon>Liliopsida</taxon>
        <taxon>Asparagales</taxon>
        <taxon>Orchidaceae</taxon>
        <taxon>Epidendroideae</taxon>
        <taxon>Malaxideae</taxon>
        <taxon>Dendrobiinae</taxon>
        <taxon>Dendrobium</taxon>
    </lineage>
</organism>
<feature type="region of interest" description="Disordered" evidence="1">
    <location>
        <begin position="57"/>
        <end position="182"/>
    </location>
</feature>
<keyword evidence="4" id="KW-1185">Reference proteome</keyword>
<name>A0ABD0URN5_DENTH</name>
<comment type="caution">
    <text evidence="3">The sequence shown here is derived from an EMBL/GenBank/DDBJ whole genome shotgun (WGS) entry which is preliminary data.</text>
</comment>
<keyword evidence="2" id="KW-0812">Transmembrane</keyword>
<dbReference type="AlphaFoldDB" id="A0ABD0URN5"/>
<accession>A0ABD0URN5</accession>
<evidence type="ECO:0000256" key="1">
    <source>
        <dbReference type="SAM" id="MobiDB-lite"/>
    </source>
</evidence>
<gene>
    <name evidence="3" type="ORF">M5K25_016282</name>
</gene>
<feature type="compositionally biased region" description="Polar residues" evidence="1">
    <location>
        <begin position="104"/>
        <end position="124"/>
    </location>
</feature>
<feature type="compositionally biased region" description="Basic and acidic residues" evidence="1">
    <location>
        <begin position="85"/>
        <end position="99"/>
    </location>
</feature>
<keyword evidence="2" id="KW-0472">Membrane</keyword>
<reference evidence="3 4" key="1">
    <citation type="journal article" date="2024" name="Plant Biotechnol. J.">
        <title>Dendrobium thyrsiflorum genome and its molecular insights into genes involved in important horticultural traits.</title>
        <authorList>
            <person name="Chen B."/>
            <person name="Wang J.Y."/>
            <person name="Zheng P.J."/>
            <person name="Li K.L."/>
            <person name="Liang Y.M."/>
            <person name="Chen X.F."/>
            <person name="Zhang C."/>
            <person name="Zhao X."/>
            <person name="He X."/>
            <person name="Zhang G.Q."/>
            <person name="Liu Z.J."/>
            <person name="Xu Q."/>
        </authorList>
    </citation>
    <scope>NUCLEOTIDE SEQUENCE [LARGE SCALE GENOMIC DNA]</scope>
    <source>
        <strain evidence="3">GZMU011</strain>
    </source>
</reference>
<proteinExistence type="predicted"/>